<evidence type="ECO:0000313" key="1">
    <source>
        <dbReference type="EMBL" id="KIK99789.1"/>
    </source>
</evidence>
<protein>
    <submittedName>
        <fullName evidence="1">Uncharacterized protein</fullName>
    </submittedName>
</protein>
<dbReference type="HOGENOM" id="CLU_056788_9_3_1"/>
<keyword evidence="2" id="KW-1185">Reference proteome</keyword>
<dbReference type="STRING" id="930991.A0A0D0E9W9"/>
<feature type="non-terminal residue" evidence="1">
    <location>
        <position position="131"/>
    </location>
</feature>
<sequence>MPNCKISPDVKLAAIRLHQQGLLSLREILDCVGFARRTFFRVHKLYHETGDVIKPRGEFHGRPRTLNLNDLQYLIELVHHRPDWFLDELVGLMERNCFISVHYTTIHHELLCADVSLKKLHKITKECNEDL</sequence>
<reference evidence="1 2" key="1">
    <citation type="submission" date="2014-04" db="EMBL/GenBank/DDBJ databases">
        <authorList>
            <consortium name="DOE Joint Genome Institute"/>
            <person name="Kuo A."/>
            <person name="Kohler A."/>
            <person name="Jargeat P."/>
            <person name="Nagy L.G."/>
            <person name="Floudas D."/>
            <person name="Copeland A."/>
            <person name="Barry K.W."/>
            <person name="Cichocki N."/>
            <person name="Veneault-Fourrey C."/>
            <person name="LaButti K."/>
            <person name="Lindquist E.A."/>
            <person name="Lipzen A."/>
            <person name="Lundell T."/>
            <person name="Morin E."/>
            <person name="Murat C."/>
            <person name="Sun H."/>
            <person name="Tunlid A."/>
            <person name="Henrissat B."/>
            <person name="Grigoriev I.V."/>
            <person name="Hibbett D.S."/>
            <person name="Martin F."/>
            <person name="Nordberg H.P."/>
            <person name="Cantor M.N."/>
            <person name="Hua S.X."/>
        </authorList>
    </citation>
    <scope>NUCLEOTIDE SEQUENCE [LARGE SCALE GENOMIC DNA]</scope>
    <source>
        <strain evidence="1 2">Ve08.2h10</strain>
    </source>
</reference>
<dbReference type="EMBL" id="KN824849">
    <property type="protein sequence ID" value="KIK99789.1"/>
    <property type="molecule type" value="Genomic_DNA"/>
</dbReference>
<name>A0A0D0E9W9_9AGAM</name>
<proteinExistence type="predicted"/>
<dbReference type="AlphaFoldDB" id="A0A0D0E9W9"/>
<reference evidence="2" key="2">
    <citation type="submission" date="2015-01" db="EMBL/GenBank/DDBJ databases">
        <title>Evolutionary Origins and Diversification of the Mycorrhizal Mutualists.</title>
        <authorList>
            <consortium name="DOE Joint Genome Institute"/>
            <consortium name="Mycorrhizal Genomics Consortium"/>
            <person name="Kohler A."/>
            <person name="Kuo A."/>
            <person name="Nagy L.G."/>
            <person name="Floudas D."/>
            <person name="Copeland A."/>
            <person name="Barry K.W."/>
            <person name="Cichocki N."/>
            <person name="Veneault-Fourrey C."/>
            <person name="LaButti K."/>
            <person name="Lindquist E.A."/>
            <person name="Lipzen A."/>
            <person name="Lundell T."/>
            <person name="Morin E."/>
            <person name="Murat C."/>
            <person name="Riley R."/>
            <person name="Ohm R."/>
            <person name="Sun H."/>
            <person name="Tunlid A."/>
            <person name="Henrissat B."/>
            <person name="Grigoriev I.V."/>
            <person name="Hibbett D.S."/>
            <person name="Martin F."/>
        </authorList>
    </citation>
    <scope>NUCLEOTIDE SEQUENCE [LARGE SCALE GENOMIC DNA]</scope>
    <source>
        <strain evidence="2">Ve08.2h10</strain>
    </source>
</reference>
<accession>A0A0D0E9W9</accession>
<organism evidence="1 2">
    <name type="scientific">Paxillus rubicundulus Ve08.2h10</name>
    <dbReference type="NCBI Taxonomy" id="930991"/>
    <lineage>
        <taxon>Eukaryota</taxon>
        <taxon>Fungi</taxon>
        <taxon>Dikarya</taxon>
        <taxon>Basidiomycota</taxon>
        <taxon>Agaricomycotina</taxon>
        <taxon>Agaricomycetes</taxon>
        <taxon>Agaricomycetidae</taxon>
        <taxon>Boletales</taxon>
        <taxon>Paxilineae</taxon>
        <taxon>Paxillaceae</taxon>
        <taxon>Paxillus</taxon>
    </lineage>
</organism>
<evidence type="ECO:0000313" key="2">
    <source>
        <dbReference type="Proteomes" id="UP000054538"/>
    </source>
</evidence>
<dbReference type="SUPFAM" id="SSF46689">
    <property type="entry name" value="Homeodomain-like"/>
    <property type="match status" value="1"/>
</dbReference>
<dbReference type="Proteomes" id="UP000054538">
    <property type="component" value="Unassembled WGS sequence"/>
</dbReference>
<dbReference type="OrthoDB" id="2994945at2759"/>
<dbReference type="InterPro" id="IPR009057">
    <property type="entry name" value="Homeodomain-like_sf"/>
</dbReference>
<gene>
    <name evidence="1" type="ORF">PAXRUDRAFT_117001</name>
</gene>
<dbReference type="InParanoid" id="A0A0D0E9W9"/>